<dbReference type="SUPFAM" id="SSF54447">
    <property type="entry name" value="ssDNA-binding transcriptional regulator domain"/>
    <property type="match status" value="1"/>
</dbReference>
<gene>
    <name evidence="3" type="ORF">PHAVU_002G089800g</name>
</gene>
<dbReference type="OMA" id="RANDEWN"/>
<organism evidence="3 4">
    <name type="scientific">Phaseolus vulgaris</name>
    <name type="common">Kidney bean</name>
    <name type="synonym">French bean</name>
    <dbReference type="NCBI Taxonomy" id="3885"/>
    <lineage>
        <taxon>Eukaryota</taxon>
        <taxon>Viridiplantae</taxon>
        <taxon>Streptophyta</taxon>
        <taxon>Embryophyta</taxon>
        <taxon>Tracheophyta</taxon>
        <taxon>Spermatophyta</taxon>
        <taxon>Magnoliopsida</taxon>
        <taxon>eudicotyledons</taxon>
        <taxon>Gunneridae</taxon>
        <taxon>Pentapetalae</taxon>
        <taxon>rosids</taxon>
        <taxon>fabids</taxon>
        <taxon>Fabales</taxon>
        <taxon>Fabaceae</taxon>
        <taxon>Papilionoideae</taxon>
        <taxon>50 kb inversion clade</taxon>
        <taxon>NPAAA clade</taxon>
        <taxon>indigoferoid/millettioid clade</taxon>
        <taxon>Phaseoleae</taxon>
        <taxon>Phaseolus</taxon>
    </lineage>
</organism>
<sequence>MSRVLRSLLTLKHLSLPFRSFVPPKFIVPLNRNFSFIFPTSLSVRCNHSNLVEPFPPLPQNPPVTKFPLRVYADYSVYTSKGVLTLAPKPPGFESKASGAFGVSREGYMLLQFAPSVGTEESIYDWNQKQVFSLSVSEMGTVISLGEKDSWEFSRKSAKPNSNGIEVRKVLKVEPLVDATGHSFSLSVYKKPATMEEIEENIYLPVTRAHLAVLRSIFNYIMPYLLGWNAFASTVKPEVYSQVNSANPRYSANNERKR</sequence>
<comment type="similarity">
    <text evidence="1">Belongs to the Whirly family.</text>
</comment>
<evidence type="ECO:0000313" key="3">
    <source>
        <dbReference type="EMBL" id="ESW29680.1"/>
    </source>
</evidence>
<dbReference type="OrthoDB" id="511009at2759"/>
<dbReference type="Gene3D" id="2.30.31.10">
    <property type="entry name" value="Transcriptional Coactivator Pc4, Chain A"/>
    <property type="match status" value="1"/>
</dbReference>
<dbReference type="InterPro" id="IPR013742">
    <property type="entry name" value="Whirly"/>
</dbReference>
<evidence type="ECO:0000256" key="2">
    <source>
        <dbReference type="ARBA" id="ARBA00022946"/>
    </source>
</evidence>
<dbReference type="eggNOG" id="ENOG502QRRY">
    <property type="taxonomic scope" value="Eukaryota"/>
</dbReference>
<keyword evidence="2" id="KW-0809">Transit peptide</keyword>
<evidence type="ECO:0000256" key="1">
    <source>
        <dbReference type="ARBA" id="ARBA00006061"/>
    </source>
</evidence>
<reference evidence="4" key="1">
    <citation type="journal article" date="2014" name="Nat. Genet.">
        <title>A reference genome for common bean and genome-wide analysis of dual domestications.</title>
        <authorList>
            <person name="Schmutz J."/>
            <person name="McClean P.E."/>
            <person name="Mamidi S."/>
            <person name="Wu G.A."/>
            <person name="Cannon S.B."/>
            <person name="Grimwood J."/>
            <person name="Jenkins J."/>
            <person name="Shu S."/>
            <person name="Song Q."/>
            <person name="Chavarro C."/>
            <person name="Torres-Torres M."/>
            <person name="Geffroy V."/>
            <person name="Moghaddam S.M."/>
            <person name="Gao D."/>
            <person name="Abernathy B."/>
            <person name="Barry K."/>
            <person name="Blair M."/>
            <person name="Brick M.A."/>
            <person name="Chovatia M."/>
            <person name="Gepts P."/>
            <person name="Goodstein D.M."/>
            <person name="Gonzales M."/>
            <person name="Hellsten U."/>
            <person name="Hyten D.L."/>
            <person name="Jia G."/>
            <person name="Kelly J.D."/>
            <person name="Kudrna D."/>
            <person name="Lee R."/>
            <person name="Richard M.M."/>
            <person name="Miklas P.N."/>
            <person name="Osorno J.M."/>
            <person name="Rodrigues J."/>
            <person name="Thareau V."/>
            <person name="Urrea C.A."/>
            <person name="Wang M."/>
            <person name="Yu Y."/>
            <person name="Zhang M."/>
            <person name="Wing R.A."/>
            <person name="Cregan P.B."/>
            <person name="Rokhsar D.S."/>
            <person name="Jackson S.A."/>
        </authorList>
    </citation>
    <scope>NUCLEOTIDE SEQUENCE [LARGE SCALE GENOMIC DNA]</scope>
    <source>
        <strain evidence="4">cv. G19833</strain>
    </source>
</reference>
<dbReference type="PANTHER" id="PTHR31745">
    <property type="entry name" value="SINGLE-STRANDED DNA-BINDING PROTEIN WHY2, MITOCHONDRIAL"/>
    <property type="match status" value="1"/>
</dbReference>
<keyword evidence="4" id="KW-1185">Reference proteome</keyword>
<name>V7CK82_PHAVU</name>
<dbReference type="GO" id="GO:0006952">
    <property type="term" value="P:defense response"/>
    <property type="evidence" value="ECO:0007669"/>
    <property type="project" value="InterPro"/>
</dbReference>
<dbReference type="AlphaFoldDB" id="V7CK82"/>
<evidence type="ECO:0000313" key="4">
    <source>
        <dbReference type="Proteomes" id="UP000000226"/>
    </source>
</evidence>
<dbReference type="EMBL" id="CM002289">
    <property type="protein sequence ID" value="ESW29680.1"/>
    <property type="molecule type" value="Genomic_DNA"/>
</dbReference>
<protein>
    <submittedName>
        <fullName evidence="3">Uncharacterized protein</fullName>
    </submittedName>
</protein>
<accession>V7CK82</accession>
<dbReference type="GO" id="GO:0003697">
    <property type="term" value="F:single-stranded DNA binding"/>
    <property type="evidence" value="ECO:0007669"/>
    <property type="project" value="InterPro"/>
</dbReference>
<dbReference type="SMR" id="V7CK82"/>
<proteinExistence type="inferred from homology"/>
<dbReference type="Pfam" id="PF08536">
    <property type="entry name" value="Whirly"/>
    <property type="match status" value="1"/>
</dbReference>
<dbReference type="GO" id="GO:0006355">
    <property type="term" value="P:regulation of DNA-templated transcription"/>
    <property type="evidence" value="ECO:0007669"/>
    <property type="project" value="InterPro"/>
</dbReference>
<dbReference type="Proteomes" id="UP000000226">
    <property type="component" value="Chromosome 2"/>
</dbReference>
<dbReference type="InterPro" id="IPR009044">
    <property type="entry name" value="ssDNA-bd_transcriptional_reg"/>
</dbReference>
<dbReference type="PANTHER" id="PTHR31745:SF2">
    <property type="entry name" value="SINGLE-STRANDED DNA-BINDING PROTEIN WHY1, CHLOROPLASTIC"/>
    <property type="match status" value="1"/>
</dbReference>
<dbReference type="Gramene" id="ESW29680">
    <property type="protein sequence ID" value="ESW29680"/>
    <property type="gene ID" value="PHAVU_002G089800g"/>
</dbReference>